<sequence length="473" mass="53129">MKILSAASKRIRSQIAPAFELLYLSCVCLMMLEIAMPLPVSLYKGLYVATFITLGLKLLLKRKLGIKGYITAGRRYLGVLTLFILLFLYILADTVGVLYSPVPDFALSKYLVIIPMLLFFIPTFYYARTQNKLDKLYKTLALSGVLVGLLSLSNYFIFEFMPLAFIRRLSMIADYNRYAENLFVSLILGSFFVLNARFKPRTQTALLFLNLTFHSIIITISGSRRTMILLIPSIAAVLLYKAFYVARYSATERAAFRRLATGALLTVFCVGVVFAAERGFEWYSNIKYQQVLADGHSIPEENSVENVIESIGTGGMFSKRLVIWRVACDEAKTYGLMDILIGRGSGYEVYFYDVTQSKELAAEYSDLKNMPKYWMSPHNFVLADFLSGGIIKLGLSLALMGAVATRLVLLFARRPGRALPLLITMGLLYFNVFISGRYGIVYDKFFYLLFAALAVESVLAARAQQGDALQFKG</sequence>
<feature type="transmembrane region" description="Helical" evidence="1">
    <location>
        <begin position="205"/>
        <end position="222"/>
    </location>
</feature>
<name>A0A1G9WKU7_9FIRM</name>
<feature type="transmembrane region" description="Helical" evidence="1">
    <location>
        <begin position="21"/>
        <end position="40"/>
    </location>
</feature>
<dbReference type="STRING" id="258515.SAMN05192585_10636"/>
<dbReference type="InterPro" id="IPR051533">
    <property type="entry name" value="WaaL-like"/>
</dbReference>
<keyword evidence="1" id="KW-1133">Transmembrane helix</keyword>
<feature type="transmembrane region" description="Helical" evidence="1">
    <location>
        <begin position="419"/>
        <end position="439"/>
    </location>
</feature>
<proteinExistence type="predicted"/>
<feature type="transmembrane region" description="Helical" evidence="1">
    <location>
        <begin position="228"/>
        <end position="246"/>
    </location>
</feature>
<dbReference type="EMBL" id="FNID01000006">
    <property type="protein sequence ID" value="SDM84665.1"/>
    <property type="molecule type" value="Genomic_DNA"/>
</dbReference>
<protein>
    <recommendedName>
        <fullName evidence="4">O-Antigen ligase</fullName>
    </recommendedName>
</protein>
<dbReference type="RefSeq" id="WP_092638360.1">
    <property type="nucleotide sequence ID" value="NZ_FNID01000006.1"/>
</dbReference>
<feature type="transmembrane region" description="Helical" evidence="1">
    <location>
        <begin position="390"/>
        <end position="412"/>
    </location>
</feature>
<dbReference type="PANTHER" id="PTHR37422:SF13">
    <property type="entry name" value="LIPOPOLYSACCHARIDE BIOSYNTHESIS PROTEIN PA4999-RELATED"/>
    <property type="match status" value="1"/>
</dbReference>
<keyword evidence="3" id="KW-1185">Reference proteome</keyword>
<feature type="transmembrane region" description="Helical" evidence="1">
    <location>
        <begin position="139"/>
        <end position="158"/>
    </location>
</feature>
<feature type="transmembrane region" description="Helical" evidence="1">
    <location>
        <begin position="258"/>
        <end position="276"/>
    </location>
</feature>
<organism evidence="2 3">
    <name type="scientific">Acetanaerobacterium elongatum</name>
    <dbReference type="NCBI Taxonomy" id="258515"/>
    <lineage>
        <taxon>Bacteria</taxon>
        <taxon>Bacillati</taxon>
        <taxon>Bacillota</taxon>
        <taxon>Clostridia</taxon>
        <taxon>Eubacteriales</taxon>
        <taxon>Oscillospiraceae</taxon>
        <taxon>Acetanaerobacterium</taxon>
    </lineage>
</organism>
<evidence type="ECO:0008006" key="4">
    <source>
        <dbReference type="Google" id="ProtNLM"/>
    </source>
</evidence>
<feature type="transmembrane region" description="Helical" evidence="1">
    <location>
        <begin position="105"/>
        <end position="127"/>
    </location>
</feature>
<evidence type="ECO:0000313" key="2">
    <source>
        <dbReference type="EMBL" id="SDM84665.1"/>
    </source>
</evidence>
<feature type="transmembrane region" description="Helical" evidence="1">
    <location>
        <begin position="178"/>
        <end position="198"/>
    </location>
</feature>
<keyword evidence="1" id="KW-0472">Membrane</keyword>
<evidence type="ECO:0000313" key="3">
    <source>
        <dbReference type="Proteomes" id="UP000199182"/>
    </source>
</evidence>
<reference evidence="2 3" key="1">
    <citation type="submission" date="2016-10" db="EMBL/GenBank/DDBJ databases">
        <authorList>
            <person name="de Groot N.N."/>
        </authorList>
    </citation>
    <scope>NUCLEOTIDE SEQUENCE [LARGE SCALE GENOMIC DNA]</scope>
    <source>
        <strain evidence="2 3">CGMCC 1.5012</strain>
    </source>
</reference>
<dbReference type="PANTHER" id="PTHR37422">
    <property type="entry name" value="TEICHURONIC ACID BIOSYNTHESIS PROTEIN TUAE"/>
    <property type="match status" value="1"/>
</dbReference>
<keyword evidence="1" id="KW-0812">Transmembrane</keyword>
<gene>
    <name evidence="2" type="ORF">SAMN05192585_10636</name>
</gene>
<accession>A0A1G9WKU7</accession>
<feature type="transmembrane region" description="Helical" evidence="1">
    <location>
        <begin position="76"/>
        <end position="99"/>
    </location>
</feature>
<dbReference type="Proteomes" id="UP000199182">
    <property type="component" value="Unassembled WGS sequence"/>
</dbReference>
<evidence type="ECO:0000256" key="1">
    <source>
        <dbReference type="SAM" id="Phobius"/>
    </source>
</evidence>
<dbReference type="AlphaFoldDB" id="A0A1G9WKU7"/>
<dbReference type="OrthoDB" id="1861634at2"/>
<feature type="transmembrane region" description="Helical" evidence="1">
    <location>
        <begin position="46"/>
        <end position="64"/>
    </location>
</feature>